<gene>
    <name evidence="2" type="ORF">HNR48_002138</name>
</gene>
<keyword evidence="3" id="KW-1185">Reference proteome</keyword>
<dbReference type="AlphaFoldDB" id="A0A7X0MVX6"/>
<protein>
    <recommendedName>
        <fullName evidence="1">DUF7919 domain-containing protein</fullName>
    </recommendedName>
</protein>
<name>A0A7X0MVX6_9GAMM</name>
<accession>A0A7X0MVX6</accession>
<proteinExistence type="predicted"/>
<dbReference type="Proteomes" id="UP000528457">
    <property type="component" value="Unassembled WGS sequence"/>
</dbReference>
<reference evidence="2 3" key="1">
    <citation type="submission" date="2020-08" db="EMBL/GenBank/DDBJ databases">
        <title>Genomic Encyclopedia of Type Strains, Phase IV (KMG-IV): sequencing the most valuable type-strain genomes for metagenomic binning, comparative biology and taxonomic classification.</title>
        <authorList>
            <person name="Goeker M."/>
        </authorList>
    </citation>
    <scope>NUCLEOTIDE SEQUENCE [LARGE SCALE GENOMIC DNA]</scope>
    <source>
        <strain evidence="2 3">DSM 22368</strain>
    </source>
</reference>
<dbReference type="EMBL" id="JACHHT010000002">
    <property type="protein sequence ID" value="MBB6521853.1"/>
    <property type="molecule type" value="Genomic_DNA"/>
</dbReference>
<sequence>MFYRDLSCYRDGDGEEIVDVFPSVKNIGWLGVESEYSKGIVREDLIQKLREITFLDLKNDEDIKTGNYEKEKSINVHCMHVRGSPYSCPFSQASIEYNPSGLGLYKGNSTMKAGVNEICIPSLKSGEFYSFPTLLLHYITEHGYCPPQGFLDALDAFDLSVPYDIDSKQGDLEIVEVDRTDMDKYN</sequence>
<organism evidence="2 3">
    <name type="scientific">Pseudoteredinibacter isoporae</name>
    <dbReference type="NCBI Taxonomy" id="570281"/>
    <lineage>
        <taxon>Bacteria</taxon>
        <taxon>Pseudomonadati</taxon>
        <taxon>Pseudomonadota</taxon>
        <taxon>Gammaproteobacteria</taxon>
        <taxon>Cellvibrionales</taxon>
        <taxon>Cellvibrionaceae</taxon>
        <taxon>Pseudoteredinibacter</taxon>
    </lineage>
</organism>
<dbReference type="Pfam" id="PF25535">
    <property type="entry name" value="DUF7919"/>
    <property type="match status" value="1"/>
</dbReference>
<evidence type="ECO:0000313" key="3">
    <source>
        <dbReference type="Proteomes" id="UP000528457"/>
    </source>
</evidence>
<evidence type="ECO:0000259" key="1">
    <source>
        <dbReference type="Pfam" id="PF25535"/>
    </source>
</evidence>
<evidence type="ECO:0000313" key="2">
    <source>
        <dbReference type="EMBL" id="MBB6521853.1"/>
    </source>
</evidence>
<comment type="caution">
    <text evidence="2">The sequence shown here is derived from an EMBL/GenBank/DDBJ whole genome shotgun (WGS) entry which is preliminary data.</text>
</comment>
<feature type="domain" description="DUF7919" evidence="1">
    <location>
        <begin position="1"/>
        <end position="154"/>
    </location>
</feature>
<dbReference type="InParanoid" id="A0A7X0MVX6"/>
<dbReference type="RefSeq" id="WP_166843623.1">
    <property type="nucleotide sequence ID" value="NZ_JAAONY010000002.1"/>
</dbReference>
<dbReference type="InterPro" id="IPR057679">
    <property type="entry name" value="DUF7919"/>
</dbReference>